<dbReference type="InterPro" id="IPR002153">
    <property type="entry name" value="TRPC_channel"/>
</dbReference>
<feature type="compositionally biased region" description="Low complexity" evidence="4">
    <location>
        <begin position="208"/>
        <end position="223"/>
    </location>
</feature>
<feature type="region of interest" description="Disordered" evidence="4">
    <location>
        <begin position="30"/>
        <end position="77"/>
    </location>
</feature>
<dbReference type="Proteomes" id="UP000681967">
    <property type="component" value="Unassembled WGS sequence"/>
</dbReference>
<evidence type="ECO:0000313" key="5">
    <source>
        <dbReference type="EMBL" id="CAF3781614.1"/>
    </source>
</evidence>
<dbReference type="GO" id="GO:0051480">
    <property type="term" value="P:regulation of cytosolic calcium ion concentration"/>
    <property type="evidence" value="ECO:0007669"/>
    <property type="project" value="TreeGrafter"/>
</dbReference>
<protein>
    <submittedName>
        <fullName evidence="5">Uncharacterized protein</fullName>
    </submittedName>
</protein>
<dbReference type="AlphaFoldDB" id="A0A8S2J3X1"/>
<dbReference type="EMBL" id="CAJOBJ010000255">
    <property type="protein sequence ID" value="CAF3808947.1"/>
    <property type="molecule type" value="Genomic_DNA"/>
</dbReference>
<keyword evidence="2" id="KW-0406">Ion transport</keyword>
<feature type="compositionally biased region" description="Basic and acidic residues" evidence="4">
    <location>
        <begin position="285"/>
        <end position="315"/>
    </location>
</feature>
<feature type="region of interest" description="Disordered" evidence="4">
    <location>
        <begin position="278"/>
        <end position="341"/>
    </location>
</feature>
<dbReference type="GO" id="GO:0034703">
    <property type="term" value="C:cation channel complex"/>
    <property type="evidence" value="ECO:0007669"/>
    <property type="project" value="TreeGrafter"/>
</dbReference>
<keyword evidence="3" id="KW-0407">Ion channel</keyword>
<dbReference type="Proteomes" id="UP000681720">
    <property type="component" value="Unassembled WGS sequence"/>
</dbReference>
<dbReference type="GO" id="GO:0015279">
    <property type="term" value="F:store-operated calcium channel activity"/>
    <property type="evidence" value="ECO:0007669"/>
    <property type="project" value="TreeGrafter"/>
</dbReference>
<evidence type="ECO:0000256" key="4">
    <source>
        <dbReference type="SAM" id="MobiDB-lite"/>
    </source>
</evidence>
<sequence>GTLPVPFNIIPTPKSIFYLYQRIFHCKKTPSPDSLQHHSSTDGDSIPVMIRRPPTNLQPPNFGKNGPIPTISNGQTIDMDDNYMRRKSFDTTQTLTYRKVMERVIKRFLLHKQREEQDEIREGDFEELKQDIQMLRFEMMNRLDETRDDLARNSLLLNEGVLVVGELLSSLTWETNPLIKENFYSFKKKFFSTLDQIRLIDSGKESSDTTTSTNTASALSTTSMPNLINHSNSLQTMSTSASEPSLSTNKSNYSDMNPVKIVKHLSAAHITLSNIVEENEENDDESKTKVVEKNEGNGNDSKTKEVEEIEVEARHISIQTSMPNGDGDGEKLKDDITVFKL</sequence>
<comment type="caution">
    <text evidence="5">The sequence shown here is derived from an EMBL/GenBank/DDBJ whole genome shotgun (WGS) entry which is preliminary data.</text>
</comment>
<dbReference type="GO" id="GO:0070679">
    <property type="term" value="F:inositol 1,4,5 trisphosphate binding"/>
    <property type="evidence" value="ECO:0007669"/>
    <property type="project" value="TreeGrafter"/>
</dbReference>
<accession>A0A8S2J3X1</accession>
<proteinExistence type="predicted"/>
<feature type="compositionally biased region" description="Basic and acidic residues" evidence="4">
    <location>
        <begin position="328"/>
        <end position="341"/>
    </location>
</feature>
<organism evidence="5 7">
    <name type="scientific">Rotaria magnacalcarata</name>
    <dbReference type="NCBI Taxonomy" id="392030"/>
    <lineage>
        <taxon>Eukaryota</taxon>
        <taxon>Metazoa</taxon>
        <taxon>Spiralia</taxon>
        <taxon>Gnathifera</taxon>
        <taxon>Rotifera</taxon>
        <taxon>Eurotatoria</taxon>
        <taxon>Bdelloidea</taxon>
        <taxon>Philodinida</taxon>
        <taxon>Philodinidae</taxon>
        <taxon>Rotaria</taxon>
    </lineage>
</organism>
<dbReference type="PANTHER" id="PTHR10117">
    <property type="entry name" value="TRANSIENT RECEPTOR POTENTIAL CHANNEL"/>
    <property type="match status" value="1"/>
</dbReference>
<feature type="non-terminal residue" evidence="5">
    <location>
        <position position="1"/>
    </location>
</feature>
<dbReference type="PANTHER" id="PTHR10117:SF54">
    <property type="entry name" value="TRANSIENT RECEPTOR POTENTIAL-GAMMA PROTEIN"/>
    <property type="match status" value="1"/>
</dbReference>
<gene>
    <name evidence="5" type="ORF">BYL167_LOCUS1967</name>
    <name evidence="6" type="ORF">GIL414_LOCUS1521</name>
</gene>
<dbReference type="EMBL" id="CAJOBH010000323">
    <property type="protein sequence ID" value="CAF3781614.1"/>
    <property type="molecule type" value="Genomic_DNA"/>
</dbReference>
<evidence type="ECO:0000256" key="3">
    <source>
        <dbReference type="ARBA" id="ARBA00023303"/>
    </source>
</evidence>
<evidence type="ECO:0000313" key="6">
    <source>
        <dbReference type="EMBL" id="CAF3808947.1"/>
    </source>
</evidence>
<name>A0A8S2J3X1_9BILA</name>
<evidence type="ECO:0000313" key="7">
    <source>
        <dbReference type="Proteomes" id="UP000681967"/>
    </source>
</evidence>
<reference evidence="5" key="1">
    <citation type="submission" date="2021-02" db="EMBL/GenBank/DDBJ databases">
        <authorList>
            <person name="Nowell W R."/>
        </authorList>
    </citation>
    <scope>NUCLEOTIDE SEQUENCE</scope>
</reference>
<dbReference type="GO" id="GO:0005886">
    <property type="term" value="C:plasma membrane"/>
    <property type="evidence" value="ECO:0007669"/>
    <property type="project" value="TreeGrafter"/>
</dbReference>
<feature type="region of interest" description="Disordered" evidence="4">
    <location>
        <begin position="203"/>
        <end position="230"/>
    </location>
</feature>
<evidence type="ECO:0000256" key="2">
    <source>
        <dbReference type="ARBA" id="ARBA00023065"/>
    </source>
</evidence>
<evidence type="ECO:0000256" key="1">
    <source>
        <dbReference type="ARBA" id="ARBA00022448"/>
    </source>
</evidence>
<keyword evidence="1" id="KW-0813">Transport</keyword>